<proteinExistence type="inferred from homology"/>
<comment type="caution">
    <text evidence="10">The sequence shown here is derived from an EMBL/GenBank/DDBJ whole genome shotgun (WGS) entry which is preliminary data.</text>
</comment>
<dbReference type="InterPro" id="IPR011032">
    <property type="entry name" value="GroES-like_sf"/>
</dbReference>
<dbReference type="Pfam" id="PF00107">
    <property type="entry name" value="ADH_zinc_N"/>
    <property type="match status" value="1"/>
</dbReference>
<keyword evidence="4 7" id="KW-0862">Zinc</keyword>
<evidence type="ECO:0000256" key="1">
    <source>
        <dbReference type="ARBA" id="ARBA00001947"/>
    </source>
</evidence>
<evidence type="ECO:0000256" key="6">
    <source>
        <dbReference type="ARBA" id="ARBA00023027"/>
    </source>
</evidence>
<dbReference type="PROSITE" id="PS00059">
    <property type="entry name" value="ADH_ZINC"/>
    <property type="match status" value="1"/>
</dbReference>
<dbReference type="AlphaFoldDB" id="A0AA40A3I3"/>
<evidence type="ECO:0000256" key="4">
    <source>
        <dbReference type="ARBA" id="ARBA00022833"/>
    </source>
</evidence>
<dbReference type="InterPro" id="IPR013149">
    <property type="entry name" value="ADH-like_C"/>
</dbReference>
<feature type="compositionally biased region" description="Low complexity" evidence="8">
    <location>
        <begin position="20"/>
        <end position="31"/>
    </location>
</feature>
<dbReference type="GO" id="GO:0008270">
    <property type="term" value="F:zinc ion binding"/>
    <property type="evidence" value="ECO:0007669"/>
    <property type="project" value="InterPro"/>
</dbReference>
<dbReference type="Gene3D" id="3.90.180.10">
    <property type="entry name" value="Medium-chain alcohol dehydrogenases, catalytic domain"/>
    <property type="match status" value="1"/>
</dbReference>
<keyword evidence="3 7" id="KW-0479">Metal-binding</keyword>
<keyword evidence="11" id="KW-1185">Reference proteome</keyword>
<organism evidence="10 11">
    <name type="scientific">Lasiosphaeris hirsuta</name>
    <dbReference type="NCBI Taxonomy" id="260670"/>
    <lineage>
        <taxon>Eukaryota</taxon>
        <taxon>Fungi</taxon>
        <taxon>Dikarya</taxon>
        <taxon>Ascomycota</taxon>
        <taxon>Pezizomycotina</taxon>
        <taxon>Sordariomycetes</taxon>
        <taxon>Sordariomycetidae</taxon>
        <taxon>Sordariales</taxon>
        <taxon>Lasiosphaeriaceae</taxon>
        <taxon>Lasiosphaeris</taxon>
    </lineage>
</organism>
<dbReference type="GO" id="GO:0004022">
    <property type="term" value="F:alcohol dehydrogenase (NAD+) activity"/>
    <property type="evidence" value="ECO:0007669"/>
    <property type="project" value="TreeGrafter"/>
</dbReference>
<evidence type="ECO:0000256" key="3">
    <source>
        <dbReference type="ARBA" id="ARBA00022723"/>
    </source>
</evidence>
<dbReference type="Gene3D" id="3.40.50.720">
    <property type="entry name" value="NAD(P)-binding Rossmann-like Domain"/>
    <property type="match status" value="1"/>
</dbReference>
<sequence>MLSHTSSQAFNTDNSLQLHNTNTTNNPTPTMSLPTTYKQAVFKASGQPLVVEETTLQLPAKGEVLVKVEACGVCFSDVYAQVNALGGGFPIVPGHEIIGRVAAVGEGVVGWNVGDRIGGGWHGGHDGTCRACKKGLNQMCDNPAVNGETRPGGYTEYTTLRYEAGVRIPEDVDAAKYAPILCAGMTMFNSLRQQKIPVGETVAVQGLGGLGHLAVQYAAKFGYRVVALSRGADKEKFARQLGAHEYVDTAKEDAGEALKRLGGAALIMVTGPDGKAIPPLIKGLAPVGKILILSIPGDITINTGALLHYGASIQSWPSGQQIDSEEAIEFTKLQGIDCMVEKFPLERAQDAFDAMLKGTVRFRSVIVME</sequence>
<feature type="region of interest" description="Disordered" evidence="8">
    <location>
        <begin position="1"/>
        <end position="31"/>
    </location>
</feature>
<dbReference type="InterPro" id="IPR013154">
    <property type="entry name" value="ADH-like_N"/>
</dbReference>
<evidence type="ECO:0000313" key="11">
    <source>
        <dbReference type="Proteomes" id="UP001172102"/>
    </source>
</evidence>
<keyword evidence="6" id="KW-0520">NAD</keyword>
<comment type="similarity">
    <text evidence="2 7">Belongs to the zinc-containing alcohol dehydrogenase family.</text>
</comment>
<dbReference type="Pfam" id="PF08240">
    <property type="entry name" value="ADH_N"/>
    <property type="match status" value="1"/>
</dbReference>
<evidence type="ECO:0000256" key="5">
    <source>
        <dbReference type="ARBA" id="ARBA00023002"/>
    </source>
</evidence>
<comment type="cofactor">
    <cofactor evidence="1 7">
        <name>Zn(2+)</name>
        <dbReference type="ChEBI" id="CHEBI:29105"/>
    </cofactor>
</comment>
<dbReference type="EMBL" id="JAUKUA010000006">
    <property type="protein sequence ID" value="KAK0708610.1"/>
    <property type="molecule type" value="Genomic_DNA"/>
</dbReference>
<keyword evidence="5" id="KW-0560">Oxidoreductase</keyword>
<dbReference type="PANTHER" id="PTHR42940">
    <property type="entry name" value="ALCOHOL DEHYDROGENASE 1-RELATED"/>
    <property type="match status" value="1"/>
</dbReference>
<dbReference type="InterPro" id="IPR002328">
    <property type="entry name" value="ADH_Zn_CS"/>
</dbReference>
<accession>A0AA40A3I3</accession>
<reference evidence="10" key="1">
    <citation type="submission" date="2023-06" db="EMBL/GenBank/DDBJ databases">
        <title>Genome-scale phylogeny and comparative genomics of the fungal order Sordariales.</title>
        <authorList>
            <consortium name="Lawrence Berkeley National Laboratory"/>
            <person name="Hensen N."/>
            <person name="Bonometti L."/>
            <person name="Westerberg I."/>
            <person name="Brannstrom I.O."/>
            <person name="Guillou S."/>
            <person name="Cros-Aarteil S."/>
            <person name="Calhoun S."/>
            <person name="Haridas S."/>
            <person name="Kuo A."/>
            <person name="Mondo S."/>
            <person name="Pangilinan J."/>
            <person name="Riley R."/>
            <person name="Labutti K."/>
            <person name="Andreopoulos B."/>
            <person name="Lipzen A."/>
            <person name="Chen C."/>
            <person name="Yanf M."/>
            <person name="Daum C."/>
            <person name="Ng V."/>
            <person name="Clum A."/>
            <person name="Steindorff A."/>
            <person name="Ohm R."/>
            <person name="Martin F."/>
            <person name="Silar P."/>
            <person name="Natvig D."/>
            <person name="Lalanne C."/>
            <person name="Gautier V."/>
            <person name="Ament-Velasquez S.L."/>
            <person name="Kruys A."/>
            <person name="Hutchinson M.I."/>
            <person name="Powell A.J."/>
            <person name="Barry K."/>
            <person name="Miller A.N."/>
            <person name="Grigoriev I.V."/>
            <person name="Debuchy R."/>
            <person name="Gladieux P."/>
            <person name="Thoren M.H."/>
            <person name="Johannesson H."/>
        </authorList>
    </citation>
    <scope>NUCLEOTIDE SEQUENCE</scope>
    <source>
        <strain evidence="10">SMH4607-1</strain>
    </source>
</reference>
<evidence type="ECO:0000256" key="7">
    <source>
        <dbReference type="RuleBase" id="RU361277"/>
    </source>
</evidence>
<gene>
    <name evidence="10" type="ORF">B0H67DRAFT_590767</name>
</gene>
<name>A0AA40A3I3_9PEZI</name>
<evidence type="ECO:0000259" key="9">
    <source>
        <dbReference type="SMART" id="SM00829"/>
    </source>
</evidence>
<evidence type="ECO:0000256" key="2">
    <source>
        <dbReference type="ARBA" id="ARBA00008072"/>
    </source>
</evidence>
<feature type="domain" description="Enoyl reductase (ER)" evidence="9">
    <location>
        <begin position="46"/>
        <end position="366"/>
    </location>
</feature>
<dbReference type="SUPFAM" id="SSF51735">
    <property type="entry name" value="NAD(P)-binding Rossmann-fold domains"/>
    <property type="match status" value="1"/>
</dbReference>
<dbReference type="SUPFAM" id="SSF50129">
    <property type="entry name" value="GroES-like"/>
    <property type="match status" value="1"/>
</dbReference>
<dbReference type="InterPro" id="IPR020843">
    <property type="entry name" value="ER"/>
</dbReference>
<dbReference type="GO" id="GO:0005737">
    <property type="term" value="C:cytoplasm"/>
    <property type="evidence" value="ECO:0007669"/>
    <property type="project" value="TreeGrafter"/>
</dbReference>
<feature type="compositionally biased region" description="Polar residues" evidence="8">
    <location>
        <begin position="1"/>
        <end position="19"/>
    </location>
</feature>
<dbReference type="SMART" id="SM00829">
    <property type="entry name" value="PKS_ER"/>
    <property type="match status" value="1"/>
</dbReference>
<protein>
    <submittedName>
        <fullName evidence="10">Alcohol dehydrogenase</fullName>
    </submittedName>
</protein>
<dbReference type="InterPro" id="IPR036291">
    <property type="entry name" value="NAD(P)-bd_dom_sf"/>
</dbReference>
<dbReference type="FunFam" id="3.40.50.720:FF:000039">
    <property type="entry name" value="Alcohol dehydrogenase AdhP"/>
    <property type="match status" value="1"/>
</dbReference>
<evidence type="ECO:0000313" key="10">
    <source>
        <dbReference type="EMBL" id="KAK0708610.1"/>
    </source>
</evidence>
<evidence type="ECO:0000256" key="8">
    <source>
        <dbReference type="SAM" id="MobiDB-lite"/>
    </source>
</evidence>
<dbReference type="PANTHER" id="PTHR42940:SF7">
    <property type="entry name" value="ALCOHOL DEHYDROGENASE-LIKE N-TERMINAL DOMAIN-CONTAINING PROTEIN"/>
    <property type="match status" value="1"/>
</dbReference>
<dbReference type="Proteomes" id="UP001172102">
    <property type="component" value="Unassembled WGS sequence"/>
</dbReference>